<dbReference type="SMART" id="SM00179">
    <property type="entry name" value="EGF_CA"/>
    <property type="match status" value="5"/>
</dbReference>
<dbReference type="PROSITE" id="PS01187">
    <property type="entry name" value="EGF_CA"/>
    <property type="match status" value="2"/>
</dbReference>
<dbReference type="PROSITE" id="PS01180">
    <property type="entry name" value="CUB"/>
    <property type="match status" value="27"/>
</dbReference>
<feature type="domain" description="CUB" evidence="8">
    <location>
        <begin position="2223"/>
        <end position="2341"/>
    </location>
</feature>
<accession>A0ABN7SLC3</accession>
<dbReference type="Gene3D" id="2.10.25.10">
    <property type="entry name" value="Laminin"/>
    <property type="match status" value="6"/>
</dbReference>
<dbReference type="PROSITE" id="PS50231">
    <property type="entry name" value="RICIN_B_LECTIN"/>
    <property type="match status" value="1"/>
</dbReference>
<feature type="domain" description="CUB" evidence="8">
    <location>
        <begin position="1013"/>
        <end position="1127"/>
    </location>
</feature>
<protein>
    <submittedName>
        <fullName evidence="10">Oidioi.mRNA.OKI2018_I69.XSR.g16486.t1.cds</fullName>
    </submittedName>
</protein>
<feature type="domain" description="EGF-like" evidence="9">
    <location>
        <begin position="338"/>
        <end position="369"/>
    </location>
</feature>
<dbReference type="InterPro" id="IPR001881">
    <property type="entry name" value="EGF-like_Ca-bd_dom"/>
</dbReference>
<keyword evidence="1 6" id="KW-0245">EGF-like domain</keyword>
<evidence type="ECO:0000256" key="2">
    <source>
        <dbReference type="ARBA" id="ARBA00022729"/>
    </source>
</evidence>
<feature type="chain" id="PRO_5045390757" evidence="7">
    <location>
        <begin position="16"/>
        <end position="3798"/>
    </location>
</feature>
<dbReference type="InterPro" id="IPR000859">
    <property type="entry name" value="CUB_dom"/>
</dbReference>
<feature type="disulfide bond" evidence="6">
    <location>
        <begin position="359"/>
        <end position="368"/>
    </location>
</feature>
<dbReference type="Pfam" id="PF07645">
    <property type="entry name" value="EGF_CA"/>
    <property type="match status" value="2"/>
</dbReference>
<feature type="disulfide bond" evidence="6">
    <location>
        <begin position="146"/>
        <end position="155"/>
    </location>
</feature>
<feature type="domain" description="CUB" evidence="8">
    <location>
        <begin position="1363"/>
        <end position="1471"/>
    </location>
</feature>
<dbReference type="Pfam" id="PF00008">
    <property type="entry name" value="EGF"/>
    <property type="match status" value="1"/>
</dbReference>
<reference evidence="10 11" key="1">
    <citation type="submission" date="2021-04" db="EMBL/GenBank/DDBJ databases">
        <authorList>
            <person name="Bliznina A."/>
        </authorList>
    </citation>
    <scope>NUCLEOTIDE SEQUENCE [LARGE SCALE GENOMIC DNA]</scope>
</reference>
<feature type="domain" description="CUB" evidence="8">
    <location>
        <begin position="1717"/>
        <end position="1832"/>
    </location>
</feature>
<dbReference type="CDD" id="cd00041">
    <property type="entry name" value="CUB"/>
    <property type="match status" value="24"/>
</dbReference>
<feature type="domain" description="CUB" evidence="8">
    <location>
        <begin position="415"/>
        <end position="529"/>
    </location>
</feature>
<organism evidence="10 11">
    <name type="scientific">Oikopleura dioica</name>
    <name type="common">Tunicate</name>
    <dbReference type="NCBI Taxonomy" id="34765"/>
    <lineage>
        <taxon>Eukaryota</taxon>
        <taxon>Metazoa</taxon>
        <taxon>Chordata</taxon>
        <taxon>Tunicata</taxon>
        <taxon>Appendicularia</taxon>
        <taxon>Copelata</taxon>
        <taxon>Oikopleuridae</taxon>
        <taxon>Oikopleura</taxon>
    </lineage>
</organism>
<dbReference type="SUPFAM" id="SSF57196">
    <property type="entry name" value="EGF/Laminin"/>
    <property type="match status" value="5"/>
</dbReference>
<dbReference type="Pfam" id="PF00652">
    <property type="entry name" value="Ricin_B_lectin"/>
    <property type="match status" value="1"/>
</dbReference>
<feature type="disulfide bond" evidence="6">
    <location>
        <begin position="399"/>
        <end position="408"/>
    </location>
</feature>
<dbReference type="InterPro" id="IPR049883">
    <property type="entry name" value="NOTCH1_EGF-like"/>
</dbReference>
<feature type="domain" description="CUB" evidence="8">
    <location>
        <begin position="2087"/>
        <end position="2219"/>
    </location>
</feature>
<dbReference type="SMART" id="SM00042">
    <property type="entry name" value="CUB"/>
    <property type="match status" value="26"/>
</dbReference>
<feature type="domain" description="CUB" evidence="8">
    <location>
        <begin position="3314"/>
        <end position="3431"/>
    </location>
</feature>
<evidence type="ECO:0000256" key="5">
    <source>
        <dbReference type="PROSITE-ProRule" id="PRU00059"/>
    </source>
</evidence>
<comment type="caution">
    <text evidence="6">Lacks conserved residue(s) required for the propagation of feature annotation.</text>
</comment>
<feature type="domain" description="CUB" evidence="8">
    <location>
        <begin position="2834"/>
        <end position="2952"/>
    </location>
</feature>
<dbReference type="Proteomes" id="UP001158576">
    <property type="component" value="Chromosome XSR"/>
</dbReference>
<feature type="domain" description="CUB" evidence="8">
    <location>
        <begin position="2714"/>
        <end position="2832"/>
    </location>
</feature>
<dbReference type="PROSITE" id="PS50026">
    <property type="entry name" value="EGF_3"/>
    <property type="match status" value="6"/>
</dbReference>
<dbReference type="Gene3D" id="2.80.10.50">
    <property type="match status" value="1"/>
</dbReference>
<dbReference type="InterPro" id="IPR018097">
    <property type="entry name" value="EGF_Ca-bd_CS"/>
</dbReference>
<feature type="disulfide bond" evidence="6">
    <location>
        <begin position="103"/>
        <end position="112"/>
    </location>
</feature>
<evidence type="ECO:0000313" key="10">
    <source>
        <dbReference type="EMBL" id="CAG5099365.1"/>
    </source>
</evidence>
<proteinExistence type="predicted"/>
<feature type="domain" description="CUB" evidence="8">
    <location>
        <begin position="2956"/>
        <end position="3071"/>
    </location>
</feature>
<gene>
    <name evidence="10" type="ORF">OKIOD_LOCUS8044</name>
</gene>
<feature type="disulfide bond" evidence="5">
    <location>
        <begin position="538"/>
        <end position="565"/>
    </location>
</feature>
<dbReference type="SUPFAM" id="SSF50370">
    <property type="entry name" value="Ricin B-like lectins"/>
    <property type="match status" value="1"/>
</dbReference>
<name>A0ABN7SLC3_OIKDI</name>
<feature type="domain" description="CUB" evidence="8">
    <location>
        <begin position="1244"/>
        <end position="1361"/>
    </location>
</feature>
<feature type="domain" description="CUB" evidence="8">
    <location>
        <begin position="1475"/>
        <end position="1588"/>
    </location>
</feature>
<dbReference type="PANTHER" id="PTHR24251">
    <property type="entry name" value="OVOCHYMASE-RELATED"/>
    <property type="match status" value="1"/>
</dbReference>
<feature type="disulfide bond" evidence="5">
    <location>
        <begin position="1717"/>
        <end position="1744"/>
    </location>
</feature>
<dbReference type="EMBL" id="OU015569">
    <property type="protein sequence ID" value="CAG5099365.1"/>
    <property type="molecule type" value="Genomic_DNA"/>
</dbReference>
<dbReference type="Pfam" id="PF00431">
    <property type="entry name" value="CUB"/>
    <property type="match status" value="25"/>
</dbReference>
<feature type="domain" description="CUB" evidence="8">
    <location>
        <begin position="2343"/>
        <end position="2417"/>
    </location>
</feature>
<evidence type="ECO:0000256" key="7">
    <source>
        <dbReference type="SAM" id="SignalP"/>
    </source>
</evidence>
<dbReference type="PROSITE" id="PS00010">
    <property type="entry name" value="ASX_HYDROXYL"/>
    <property type="match status" value="1"/>
</dbReference>
<keyword evidence="4 6" id="KW-1015">Disulfide bond</keyword>
<feature type="domain" description="EGF-like" evidence="9">
    <location>
        <begin position="290"/>
        <end position="337"/>
    </location>
</feature>
<feature type="domain" description="CUB" evidence="8">
    <location>
        <begin position="3192"/>
        <end position="3307"/>
    </location>
</feature>
<evidence type="ECO:0000256" key="6">
    <source>
        <dbReference type="PROSITE-ProRule" id="PRU00076"/>
    </source>
</evidence>
<dbReference type="CDD" id="cd00054">
    <property type="entry name" value="EGF_CA"/>
    <property type="match status" value="4"/>
</dbReference>
<feature type="domain" description="CUB" evidence="8">
    <location>
        <begin position="897"/>
        <end position="1010"/>
    </location>
</feature>
<evidence type="ECO:0000256" key="3">
    <source>
        <dbReference type="ARBA" id="ARBA00022737"/>
    </source>
</evidence>
<dbReference type="CDD" id="cd00161">
    <property type="entry name" value="beta-trefoil_Ricin-like"/>
    <property type="match status" value="1"/>
</dbReference>
<feature type="domain" description="CUB" evidence="8">
    <location>
        <begin position="3435"/>
        <end position="3556"/>
    </location>
</feature>
<evidence type="ECO:0000256" key="1">
    <source>
        <dbReference type="ARBA" id="ARBA00022536"/>
    </source>
</evidence>
<feature type="disulfide bond" evidence="5">
    <location>
        <begin position="2834"/>
        <end position="2861"/>
    </location>
</feature>
<dbReference type="InterPro" id="IPR035914">
    <property type="entry name" value="Sperma_CUB_dom_sf"/>
</dbReference>
<feature type="domain" description="CUB" evidence="8">
    <location>
        <begin position="3072"/>
        <end position="3190"/>
    </location>
</feature>
<feature type="signal peptide" evidence="7">
    <location>
        <begin position="1"/>
        <end position="15"/>
    </location>
</feature>
<feature type="domain" description="CUB" evidence="8">
    <location>
        <begin position="660"/>
        <end position="772"/>
    </location>
</feature>
<feature type="domain" description="CUB" evidence="8">
    <location>
        <begin position="2595"/>
        <end position="2709"/>
    </location>
</feature>
<sequence length="3798" mass="417341">MILFFILYCGSGAAADDNPKILSRDGSLQFLAGTGKNISFSAGEGASVWVGEEDIISALDDFRRVEQSVNSLKQKLETDNCGNNPCYNGAACVSVYEGYYCDCPSYYTGRTCREDYNECADSVMAEKLCLNGGTCENQTPGYSCACTAEYDGSQCERAFDDCADDLTKCDKGICADGIRSQADVANFTCICNAGWQKTDDGICSADINECLSSPCSVGVQCYNTPGSFFCGPCPHGYQGNGLRCDDLNECLTNNGGCSTSPLVQCINTVGSFSCGPCPPGYTGDGFTCDPTSPCMVQNGGCYPDATCTPAPELGLNGVTCDCPPGYYGNGFGPEGCQPLPPCAETCQNGLCFMNEVCVCFEGWTGLSCDVNINDQICESRPCANGGQCRSSELEWWCECPAGWVGETCEGQANECGGTYTVNSGNIGYPLSSGNYPHNAECLWTIQVNRGVGVHFHFDQFSLEGPYPSCPFDGLRIYDGPSVEYGQLLGVWCGDNAPVDVFSCSNYALLDFYSDSSVNAGGFRVLFEQYDLTGEDCGCGGAFIDVESGTLSSPNYPLGYPTMAECFWTISVQPGFVLSLAFDAVQLEVTTNCMNDWVEIRDGLLPYDPVLAKVCSYDQVPSNLITSGPAAHVHFHSDDNQAEDEQGFAMYWTRISDPDNCGGVLTDGAGSIMSPGYPQTYGVGHTCYWTIVGVPGDQMALQFTDIDIENSANCQFDYVEIFDGPAEDSPTLGRFCGLTIPSELVTSQYQMFVAFVTDDSIHGRGFSADYYTKCGGTYTQNNTYISSPGFPGVYDHEVDCIYNIIAPEDFVITLTFNYFDVEGIDNGGNNICFFDWVEVRDGNTATSPVLGRFCGPQTPEPLQSTGQYMYINFKTDASLSGDGWQAVATFDDLGTGGCGGVFTAETGQISSPGHPNPYPHGANCTWYINAPSGDVVQLEFNSFSLEAATDCRWDYVAVHDGMHPTDDNEIAKYCGNDIPSRQYSTQNHMVVRFVSDNSIQGSATYTLLNATQQCGGTIDSPSGELVTPGFISESNYPTSRDCTWLINAPAQQQIYAQFNYFQLEGGANCPYDYVELRNGEYEDSSLIGRFCGSVYPPNITTTHNHLRVHFYSDSSVTYRGFRMAYDATIDGCGGDIVASIGDLHSPNYPFAYNHAADCLYHITTSAGARINFNFIDFDLEAASCRYDWVQIFDGPTQAYNPLSDRLCGTGLPDQLMSTQNQATVEFRTDASVSGRGWRLHFDTTNNNTIGWPFNGYIESPNYPFDYPDNTTYEWRIYAPVGATITLYFNAFSIHNIATIGYCSGDRLEVYEGDQRDNDSRIAILCGAQQPQAITSTGQSLLLRFKSNELYSSSGFRINYVIDACTEERSAVNGPGTIQISKNEPSQCYYRISSEPGTKIQLRLTAMQVANTACEASSLRVYNGDLPVSDFQLLEICGNPSLPKQTQSTGSEMIVVFTTDSGSNSMSAVYQSLAGGCGAHYIKEEGTFTSPNYPNTYPHNSDCEWLIDTSEGNTVNLYFTDFHLEGSGSFCYFDYVRVYDGANNTAPLLGTYCGNYSPEPVRGTSNEMFVHFQSDSSISYGGFSASFNTETCGEIVQADEGAGSISSSNYPDFYDFNTECRWTIKTVSTEKILLVFSHLDIWVDTYTGNTDTCQSADYIQIYEGREPDSTTPKYCGTRIPPRFESAGNTVRVYLNAKTSPNGQQRHGFYATYSTAVDTCGGEFWAESGAFTSPGYSSGAYPVGTTCEWLLTSSPGNWVAINFDDFDLQAPSISGTCYDYVELREDSSTGKLINKFCGSNLPANVTTYSSHVIYVKFYSNTATVGRGFSASWSHSYGGSLVGSGTGQIASPLYPHSYPVNLDVTWTLYVRYNHIIQYEWLAFATEAGSGTCVNDYVILYDGPDRSASQIGRYCGQEIPENGVTETDTLTIYFKSDAYFTDSGWWINWTDAATGHIPDDADPPELEPNTCGNDYVIAPDHPMPLIMNYSPNKYPAGMDCYWNLYATKGSRILFTVTYLDLEGTTGSSCYFDYIQLFDGPSNSYPEITKICGRTTSLLPIKASSTSDMMTVRFRTDSSINYQGFNATYERMCGGTKNARSGTIMSQNYPNGYPDNTDCEWLIEVTNGLTVDVNFNSVFNIDSGNLACNESADYLELRNGADDDAPPLSPSTRNSGDADAYFCGSTAPVAMSSSGNQIKVRFISDANHTSDTTTYAGFQMSWNAVGTGCGGEYEITDESPTGWFTTPNYPDNYDLNDFCIWTIRAGYGKQIQLDFSGDFDIEDNSACVFDYVKIYDDEFNHDEPTLGTYCGTNHPDTVRSLGNVMVVKFRSDVSITGRGFNATYSSPRCGGMYTGMGGIISYDDYPDPYPSDAFDCEYVLRAPLYHNVQASFSGEFSVPGSMFAQCNGGDYVEFRDYRDAGFFYVRNPDSNLVVTINSAVNSDNVEANTHQGLYSQLWLWDFDHIVSVYDNTKVLAADGANPDANTNVHVESFTGADYQRWERTSDGKLLNKNSTNLVLTILGSGNAGSTLGLRANASNSVNQVWEFEHTYIGRRLGIFCGNNIPAATISSAERAMIVRHHSENGNSGRWQVTWEASEDICGGPTTGSSGIIASPNFPNQPDSNRGCTWMITVNSDRSVKLQFMDVNLGIMSCYYDYVKVYNGIRDQSPLFWDGTICQNRLPTHPFISTGNTMKVEFEASGFGYNAGFRANYTSDEPRFCGGELNIANTTDIGYIVNPGYPDEYPNNTECEWLISTAARANQTIYFEFIELDLEDHATCEYDRIEFSAPLIDSLAVYNTVCGRRRPLPYFALPTTSVDVVFQSDDLGHGTFNMSYGIKPCGGYISGSTQGTIWSPNYPDTYNHDDYCVWLIEAEPGHSISVQFDLNSFDVEQGGSDCRFDAVSLYNGPSIKSPEIGRYCNNTMPPSTAVHTSSNYLTILFTSDFSISHGGFVINWETDNSGCGNQLIHSEYGSLQSPNYPNTYPANSNCFWTIFTNPSDHVKFTFTTFDLEGSMPSCSWDYVTFHSGDSLDAPMIGGRICGSATPEPIESSQDKLFIRFRTDGSVQKNGFAGNWETVCGQTIESTGEPGESGMILSPNYPVDYPNNYDCEWKLVGSDTSDFVRAHFVAFDLEGGSSCQYDSVSVYRGDQKVSSQLLGKYCGTEIPPSQSVHGTMLINFVSDFIITSTGFRIDYDFESCGGTRSAPSGEINGHTPTDNWNEHRNLNCTWTIEVDEDKIVELRFTLFDIEFDTNCNNDYIAIYDGPSKVGYQMIGKYCGSVPPAFVRSTSRYMTLEYVTDFYETKDGFIAEWRQTIGPLSGCGGELTTNTGSFSSPAENPGDNYENNLNCNWRISVSDNKIIQLEFSDFVLENHSSGGGCYDYVEVIDGQLLTDHVIYRQCGNQTNIGVIRSSANFMIVRFKTDASITAAGFNASYTVADRDCGATFIANSTLTGFGYDFTGIAGNSQIYRCSWIISASSDTRFVDMRTLSLDVPGSSDSRCADGYVEYRDVGLSSQYGQVLRYCNADGGTVPPEFFSLSETMSITLRNARNQNSSFTAQFSDADCSRTYTAMNGRIFSAGWPHHYAQYLNCQIRIQVPEGNKIQLYFNEFDVEDAEDCNMDTCDHLDVYNSTTIQSNNFIGRYHGNRLPSPIFPNTNNVLLHFVSDQLVSGRGFDISYAANIQGCGGNLTGTHGNVYLTGYPTDPYPANQVCIWHITVPQNRQVTIHFRNINVRYNIESNSCYNDYVAAYEGITDTGPWLRAYCGRGSVSDVSAQSNQMTLVWRAGDSSDSDRAGFTGWWIEWES</sequence>
<dbReference type="Gene3D" id="2.60.120.290">
    <property type="entry name" value="Spermadhesin, CUB domain"/>
    <property type="match status" value="27"/>
</dbReference>
<feature type="domain" description="EGF-like" evidence="9">
    <location>
        <begin position="77"/>
        <end position="113"/>
    </location>
</feature>
<feature type="domain" description="CUB" evidence="8">
    <location>
        <begin position="3678"/>
        <end position="3796"/>
    </location>
</feature>
<feature type="domain" description="CUB" evidence="8">
    <location>
        <begin position="773"/>
        <end position="890"/>
    </location>
</feature>
<evidence type="ECO:0000259" key="8">
    <source>
        <dbReference type="PROSITE" id="PS01180"/>
    </source>
</evidence>
<evidence type="ECO:0000256" key="4">
    <source>
        <dbReference type="ARBA" id="ARBA00023157"/>
    </source>
</evidence>
<dbReference type="InterPro" id="IPR035992">
    <property type="entry name" value="Ricin_B-like_lectins"/>
</dbReference>
<feature type="domain" description="EGF-like" evidence="9">
    <location>
        <begin position="115"/>
        <end position="156"/>
    </location>
</feature>
<dbReference type="InterPro" id="IPR000742">
    <property type="entry name" value="EGF"/>
</dbReference>
<keyword evidence="11" id="KW-1185">Reference proteome</keyword>
<dbReference type="InterPro" id="IPR000152">
    <property type="entry name" value="EGF-type_Asp/Asn_hydroxyl_site"/>
</dbReference>
<feature type="domain" description="CUB" evidence="8">
    <location>
        <begin position="1131"/>
        <end position="1243"/>
    </location>
</feature>
<dbReference type="SUPFAM" id="SSF49854">
    <property type="entry name" value="Spermadhesin, CUB domain"/>
    <property type="match status" value="26"/>
</dbReference>
<dbReference type="PROSITE" id="PS01186">
    <property type="entry name" value="EGF_2"/>
    <property type="match status" value="2"/>
</dbReference>
<feature type="domain" description="CUB" evidence="8">
    <location>
        <begin position="1833"/>
        <end position="1947"/>
    </location>
</feature>
<evidence type="ECO:0000313" key="11">
    <source>
        <dbReference type="Proteomes" id="UP001158576"/>
    </source>
</evidence>
<feature type="domain" description="CUB" evidence="8">
    <location>
        <begin position="3558"/>
        <end position="3674"/>
    </location>
</feature>
<feature type="disulfide bond" evidence="5">
    <location>
        <begin position="3678"/>
        <end position="3705"/>
    </location>
</feature>
<dbReference type="SMART" id="SM00458">
    <property type="entry name" value="RICIN"/>
    <property type="match status" value="1"/>
</dbReference>
<feature type="disulfide bond" evidence="5">
    <location>
        <begin position="2343"/>
        <end position="2370"/>
    </location>
</feature>
<dbReference type="PROSITE" id="PS00022">
    <property type="entry name" value="EGF_1"/>
    <property type="match status" value="4"/>
</dbReference>
<keyword evidence="2 7" id="KW-0732">Signal</keyword>
<feature type="domain" description="EGF-like" evidence="9">
    <location>
        <begin position="206"/>
        <end position="245"/>
    </location>
</feature>
<evidence type="ECO:0000259" key="9">
    <source>
        <dbReference type="PROSITE" id="PS50026"/>
    </source>
</evidence>
<feature type="domain" description="EGF-like" evidence="9">
    <location>
        <begin position="373"/>
        <end position="409"/>
    </location>
</feature>
<dbReference type="SMART" id="SM00181">
    <property type="entry name" value="EGF"/>
    <property type="match status" value="8"/>
</dbReference>
<feature type="domain" description="CUB" evidence="8">
    <location>
        <begin position="538"/>
        <end position="654"/>
    </location>
</feature>
<keyword evidence="3" id="KW-0677">Repeat</keyword>
<feature type="disulfide bond" evidence="5">
    <location>
        <begin position="2956"/>
        <end position="2983"/>
    </location>
</feature>
<dbReference type="InterPro" id="IPR000772">
    <property type="entry name" value="Ricin_B_lectin"/>
</dbReference>
<feature type="domain" description="CUB" evidence="8">
    <location>
        <begin position="1966"/>
        <end position="2086"/>
    </location>
</feature>
<feature type="domain" description="CUB" evidence="8">
    <location>
        <begin position="1590"/>
        <end position="1713"/>
    </location>
</feature>